<feature type="signal peptide" evidence="1">
    <location>
        <begin position="1"/>
        <end position="20"/>
    </location>
</feature>
<evidence type="ECO:0000313" key="5">
    <source>
        <dbReference type="EMBL" id="CUV29633.1"/>
    </source>
</evidence>
<dbReference type="Proteomes" id="UP000262427">
    <property type="component" value="Chromosome CM"/>
</dbReference>
<dbReference type="InterPro" id="IPR007372">
    <property type="entry name" value="Lipid/polyisoprenoid-bd_YceI"/>
</dbReference>
<evidence type="ECO:0000313" key="9">
    <source>
        <dbReference type="EMBL" id="CUV59947.1"/>
    </source>
</evidence>
<dbReference type="EMBL" id="CP025741">
    <property type="protein sequence ID" value="AYA45654.1"/>
    <property type="molecule type" value="Genomic_DNA"/>
</dbReference>
<feature type="chain" id="PRO_5014231673" evidence="1">
    <location>
        <begin position="21"/>
        <end position="198"/>
    </location>
</feature>
<proteinExistence type="predicted"/>
<name>A0A0K1ZHV6_RALSL</name>
<dbReference type="EMBL" id="LN899822">
    <property type="protein sequence ID" value="CUV59947.1"/>
    <property type="molecule type" value="Genomic_DNA"/>
</dbReference>
<evidence type="ECO:0000313" key="10">
    <source>
        <dbReference type="Proteomes" id="UP000262427"/>
    </source>
</evidence>
<dbReference type="EMBL" id="LN899823">
    <property type="protein sequence ID" value="CUV21828.1"/>
    <property type="molecule type" value="Genomic_DNA"/>
</dbReference>
<evidence type="ECO:0000313" key="4">
    <source>
        <dbReference type="EMBL" id="CUV21828.1"/>
    </source>
</evidence>
<dbReference type="Pfam" id="PF04264">
    <property type="entry name" value="YceI"/>
    <property type="match status" value="1"/>
</dbReference>
<reference evidence="3" key="2">
    <citation type="submission" date="2018-01" db="EMBL/GenBank/DDBJ databases">
        <title>Ralstonia pseudosolanacearum P824 infects blueberry.</title>
        <authorList>
            <person name="Bocsanczy A.M."/>
            <person name="Norman D.J."/>
        </authorList>
    </citation>
    <scope>NUCLEOTIDE SEQUENCE</scope>
    <source>
        <strain evidence="3">P824</strain>
    </source>
</reference>
<organism evidence="9">
    <name type="scientific">Ralstonia solanacearum</name>
    <name type="common">Pseudomonas solanacearum</name>
    <dbReference type="NCBI Taxonomy" id="305"/>
    <lineage>
        <taxon>Bacteria</taxon>
        <taxon>Pseudomonadati</taxon>
        <taxon>Pseudomonadota</taxon>
        <taxon>Betaproteobacteria</taxon>
        <taxon>Burkholderiales</taxon>
        <taxon>Burkholderiaceae</taxon>
        <taxon>Ralstonia</taxon>
        <taxon>Ralstonia solanacearum species complex</taxon>
    </lineage>
</organism>
<protein>
    <submittedName>
        <fullName evidence="3">Polyisoprenoid-binding protein</fullName>
    </submittedName>
    <submittedName>
        <fullName evidence="9">Putative signal peptide protein</fullName>
    </submittedName>
</protein>
<gene>
    <name evidence="9" type="ORF">RD1301_v1_640021</name>
    <name evidence="3" type="ORF">RSP824_03670</name>
    <name evidence="4" type="ORF">RUN1744_v1_90142</name>
    <name evidence="5" type="ORF">RUN1985_v1_480049</name>
    <name evidence="6" type="ORF">TD1301_v1_1940021</name>
    <name evidence="7" type="ORF">TF3108_v1_1360016</name>
    <name evidence="8" type="ORF">TO10_v1_40010</name>
</gene>
<feature type="domain" description="Lipid/polyisoprenoid-binding YceI-like" evidence="2">
    <location>
        <begin position="24"/>
        <end position="189"/>
    </location>
</feature>
<dbReference type="EMBL" id="LN899825">
    <property type="protein sequence ID" value="CUV36195.1"/>
    <property type="molecule type" value="Genomic_DNA"/>
</dbReference>
<sequence>MKLRTLVAALSAVAATAAFAAPVTYQLDPSHTYPSFEADHMGGLSKWRGKFEKSNGVVTLDREAKAGTIDVTVQADSIDFGFAKMNEHAKGPDLFDVTKYPTATFKGTFTKFKGDAPTEAEGQLTLHGVTKPVKLEIDSFKCMQHPMLKREVCGADAEMKFNRDEFGLDYGKQYGFKMETKLRIQVEGLKQDASVAQQ</sequence>
<dbReference type="EMBL" id="LN899827">
    <property type="protein sequence ID" value="CUV43243.1"/>
    <property type="molecule type" value="Genomic_DNA"/>
</dbReference>
<dbReference type="InterPro" id="IPR036761">
    <property type="entry name" value="TTHA0802/YceI-like_sf"/>
</dbReference>
<evidence type="ECO:0000313" key="6">
    <source>
        <dbReference type="EMBL" id="CUV36195.1"/>
    </source>
</evidence>
<dbReference type="SMART" id="SM00867">
    <property type="entry name" value="YceI"/>
    <property type="match status" value="1"/>
</dbReference>
<evidence type="ECO:0000313" key="7">
    <source>
        <dbReference type="EMBL" id="CUV42600.1"/>
    </source>
</evidence>
<evidence type="ECO:0000256" key="1">
    <source>
        <dbReference type="SAM" id="SignalP"/>
    </source>
</evidence>
<evidence type="ECO:0000313" key="8">
    <source>
        <dbReference type="EMBL" id="CUV43243.1"/>
    </source>
</evidence>
<dbReference type="PATRIC" id="fig|305.108.peg.2453"/>
<evidence type="ECO:0000313" key="3">
    <source>
        <dbReference type="EMBL" id="AYA45654.1"/>
    </source>
</evidence>
<dbReference type="EMBL" id="LN899824">
    <property type="protein sequence ID" value="CUV29633.1"/>
    <property type="molecule type" value="Genomic_DNA"/>
</dbReference>
<evidence type="ECO:0000259" key="2">
    <source>
        <dbReference type="SMART" id="SM00867"/>
    </source>
</evidence>
<dbReference type="PANTHER" id="PTHR34406">
    <property type="entry name" value="PROTEIN YCEI"/>
    <property type="match status" value="1"/>
</dbReference>
<dbReference type="PANTHER" id="PTHR34406:SF2">
    <property type="entry name" value="PERIPLASMIC PROTEIN"/>
    <property type="match status" value="1"/>
</dbReference>
<dbReference type="EMBL" id="LN899826">
    <property type="protein sequence ID" value="CUV42600.1"/>
    <property type="molecule type" value="Genomic_DNA"/>
</dbReference>
<reference evidence="10" key="3">
    <citation type="submission" date="2018-01" db="EMBL/GenBank/DDBJ databases">
        <title>Raltonia solanacearum P824 infects blueberry.</title>
        <authorList>
            <person name="Bocsanczy A.M."/>
            <person name="Norman D.J."/>
        </authorList>
    </citation>
    <scope>NUCLEOTIDE SEQUENCE [LARGE SCALE GENOMIC DNA]</scope>
    <source>
        <strain evidence="10">P824</strain>
    </source>
</reference>
<reference evidence="9" key="1">
    <citation type="submission" date="2015-10" db="EMBL/GenBank/DDBJ databases">
        <authorList>
            <person name="Gilbert D.G."/>
        </authorList>
    </citation>
    <scope>NUCLEOTIDE SEQUENCE</scope>
    <source>
        <strain evidence="9">Phyl III-seqv23</strain>
    </source>
</reference>
<dbReference type="SUPFAM" id="SSF101874">
    <property type="entry name" value="YceI-like"/>
    <property type="match status" value="1"/>
</dbReference>
<dbReference type="Gene3D" id="2.40.128.110">
    <property type="entry name" value="Lipid/polyisoprenoid-binding, YceI-like"/>
    <property type="match status" value="1"/>
</dbReference>
<keyword evidence="1" id="KW-0732">Signal</keyword>
<dbReference type="AlphaFoldDB" id="A0A0K1ZHV6"/>
<accession>A0A0K1ZHV6</accession>